<evidence type="ECO:0000256" key="3">
    <source>
        <dbReference type="ARBA" id="ARBA00023026"/>
    </source>
</evidence>
<dbReference type="InterPro" id="IPR006972">
    <property type="entry name" value="BipB-like_C"/>
</dbReference>
<feature type="domain" description="Translocator protein BipB-like C-terminal" evidence="7">
    <location>
        <begin position="285"/>
        <end position="610"/>
    </location>
</feature>
<dbReference type="AlphaFoldDB" id="A0AAJ4ZHH8"/>
<evidence type="ECO:0000256" key="6">
    <source>
        <dbReference type="SAM" id="Phobius"/>
    </source>
</evidence>
<dbReference type="Proteomes" id="UP000035086">
    <property type="component" value="Chromosome"/>
</dbReference>
<comment type="similarity">
    <text evidence="4">Belongs to the SctE/SipB/YopB family.</text>
</comment>
<dbReference type="KEGG" id="ppul:RO07_21085"/>
<evidence type="ECO:0000313" key="8">
    <source>
        <dbReference type="EMBL" id="AJC22358.1"/>
    </source>
</evidence>
<keyword evidence="2" id="KW-1043">Host membrane</keyword>
<dbReference type="GO" id="GO:0033644">
    <property type="term" value="C:host cell membrane"/>
    <property type="evidence" value="ECO:0007669"/>
    <property type="project" value="UniProtKB-SubCell"/>
</dbReference>
<keyword evidence="3" id="KW-0843">Virulence</keyword>
<organism evidence="9 11">
    <name type="scientific">Pandoraea pulmonicola</name>
    <dbReference type="NCBI Taxonomy" id="93221"/>
    <lineage>
        <taxon>Bacteria</taxon>
        <taxon>Pseudomonadati</taxon>
        <taxon>Pseudomonadota</taxon>
        <taxon>Betaproteobacteria</taxon>
        <taxon>Burkholderiales</taxon>
        <taxon>Burkholderiaceae</taxon>
        <taxon>Pandoraea</taxon>
    </lineage>
</organism>
<evidence type="ECO:0000259" key="7">
    <source>
        <dbReference type="Pfam" id="PF04888"/>
    </source>
</evidence>
<feature type="coiled-coil region" evidence="5">
    <location>
        <begin position="137"/>
        <end position="192"/>
    </location>
</feature>
<keyword evidence="10" id="KW-1185">Reference proteome</keyword>
<accession>A0AAJ4ZHH8</accession>
<sequence>MTTAPLDNVYQKHPLREAVGALGRLTPGEQKTVISAAQRAFLGEMAMRASSLDVADPLGDAPRLAEPRYEVTLSGADGAMGDVDEAATTPTPTRPGIATLTEVLAVLRSTATVDSLNRLELNARVWNELSAAIKNTLEQLSLEATTANNAADEATQAASRAADNVAQAVQAEKRADKALDDAKRALADAQRRGASAADIQTCKRAVDDAQTAANAAKLHAATERAAAASAAADAATKARQAVDAEAKANSAVQSAMLQLGPGSPVARQVDRERLSGEARLTKILGELSALMSKGSVQELETQQKLFNEMQARRQEAMRRKSDEYQEQVRKAEEMQRTMGCIGKILGWVITAVGVAAAAFTGGASLALAAVGLALVVGDQVIKAATGFSFMDKLLQPVMDILKPLMNRVSDAIASVLEACGVNSETAQLVGSILGAVVTGVALVAAAVLGVTLVRAVAQRVADAIASQLTRSLDSTIVRTLMEAIEKSGLKSLATRTEAAMGRLGKAVGIKTEEDALLVANRVEFASVALGMGNQVSQAVSDVVVGVAEKRAMHLMAEIKRVISDSRLISDLLKKAVETFATQNQVLAQIMQQMSNSMATQVSAAEQVLRNVRAV</sequence>
<dbReference type="RefSeq" id="WP_039411162.1">
    <property type="nucleotide sequence ID" value="NZ_CP010310.2"/>
</dbReference>
<feature type="transmembrane region" description="Helical" evidence="6">
    <location>
        <begin position="432"/>
        <end position="453"/>
    </location>
</feature>
<evidence type="ECO:0000256" key="4">
    <source>
        <dbReference type="ARBA" id="ARBA00035640"/>
    </source>
</evidence>
<protein>
    <submittedName>
        <fullName evidence="9">Translocator protein BipB</fullName>
    </submittedName>
</protein>
<evidence type="ECO:0000256" key="5">
    <source>
        <dbReference type="SAM" id="Coils"/>
    </source>
</evidence>
<reference evidence="9 11" key="3">
    <citation type="submission" date="2018-06" db="EMBL/GenBank/DDBJ databases">
        <authorList>
            <consortium name="Pathogen Informatics"/>
            <person name="Doyle S."/>
        </authorList>
    </citation>
    <scope>NUCLEOTIDE SEQUENCE [LARGE SCALE GENOMIC DNA]</scope>
    <source>
        <strain evidence="9 11">NCTC13159</strain>
    </source>
</reference>
<keyword evidence="5" id="KW-0175">Coiled coil</keyword>
<keyword evidence="6" id="KW-0472">Membrane</keyword>
<dbReference type="Pfam" id="PF04888">
    <property type="entry name" value="SseC"/>
    <property type="match status" value="1"/>
</dbReference>
<reference evidence="8" key="2">
    <citation type="submission" date="2016-11" db="EMBL/GenBank/DDBJ databases">
        <title>Complete Genome Sequencing of Pandoraea pulmonicola DSM 16583.</title>
        <authorList>
            <person name="Chan K.-G."/>
        </authorList>
    </citation>
    <scope>NUCLEOTIDE SEQUENCE</scope>
    <source>
        <strain evidence="8">DSM 16583</strain>
    </source>
</reference>
<evidence type="ECO:0000256" key="2">
    <source>
        <dbReference type="ARBA" id="ARBA00022870"/>
    </source>
</evidence>
<keyword evidence="6" id="KW-0812">Transmembrane</keyword>
<name>A0AAJ4ZHH8_PANPU</name>
<evidence type="ECO:0000313" key="9">
    <source>
        <dbReference type="EMBL" id="SUD95595.1"/>
    </source>
</evidence>
<evidence type="ECO:0000313" key="11">
    <source>
        <dbReference type="Proteomes" id="UP000254589"/>
    </source>
</evidence>
<feature type="coiled-coil region" evidence="5">
    <location>
        <begin position="299"/>
        <end position="337"/>
    </location>
</feature>
<dbReference type="EMBL" id="CP010310">
    <property type="protein sequence ID" value="AJC22358.1"/>
    <property type="molecule type" value="Genomic_DNA"/>
</dbReference>
<evidence type="ECO:0000256" key="1">
    <source>
        <dbReference type="ARBA" id="ARBA00004551"/>
    </source>
</evidence>
<dbReference type="EMBL" id="UGSJ01000002">
    <property type="protein sequence ID" value="SUD95595.1"/>
    <property type="molecule type" value="Genomic_DNA"/>
</dbReference>
<evidence type="ECO:0000313" key="10">
    <source>
        <dbReference type="Proteomes" id="UP000035086"/>
    </source>
</evidence>
<feature type="transmembrane region" description="Helical" evidence="6">
    <location>
        <begin position="344"/>
        <end position="377"/>
    </location>
</feature>
<proteinExistence type="inferred from homology"/>
<dbReference type="Proteomes" id="UP000254589">
    <property type="component" value="Unassembled WGS sequence"/>
</dbReference>
<dbReference type="Gene3D" id="1.20.120.330">
    <property type="entry name" value="Nucleotidyltransferases domain 2"/>
    <property type="match status" value="2"/>
</dbReference>
<comment type="subcellular location">
    <subcellularLocation>
        <location evidence="1">Host membrane</location>
    </subcellularLocation>
</comment>
<gene>
    <name evidence="9" type="primary">bipB</name>
    <name evidence="9" type="ORF">NCTC13159_05067</name>
    <name evidence="8" type="ORF">RO07_21085</name>
</gene>
<reference evidence="10" key="1">
    <citation type="submission" date="2014-12" db="EMBL/GenBank/DDBJ databases">
        <title>Complete Genome Sequencing of Pandoraea pulmonicola DSM 16583.</title>
        <authorList>
            <person name="Chan K.-G."/>
        </authorList>
    </citation>
    <scope>NUCLEOTIDE SEQUENCE [LARGE SCALE GENOMIC DNA]</scope>
    <source>
        <strain evidence="10">DSM 16583</strain>
    </source>
</reference>
<keyword evidence="6" id="KW-1133">Transmembrane helix</keyword>